<dbReference type="Pfam" id="PF09294">
    <property type="entry name" value="Interfer-bind"/>
    <property type="match status" value="1"/>
</dbReference>
<keyword evidence="2" id="KW-1133">Transmembrane helix</keyword>
<dbReference type="GO" id="GO:0004905">
    <property type="term" value="F:type I interferon receptor activity"/>
    <property type="evidence" value="ECO:0007669"/>
    <property type="project" value="TreeGrafter"/>
</dbReference>
<keyword evidence="2" id="KW-0472">Membrane</keyword>
<dbReference type="InterPro" id="IPR050650">
    <property type="entry name" value="Type-II_Cytokine-TF_Rcpt"/>
</dbReference>
<dbReference type="PANTHER" id="PTHR20859:SF54">
    <property type="entry name" value="INTERFERON ALPHA_BETA RECEPTOR 1"/>
    <property type="match status" value="1"/>
</dbReference>
<evidence type="ECO:0000259" key="3">
    <source>
        <dbReference type="Pfam" id="PF09294"/>
    </source>
</evidence>
<dbReference type="PANTHER" id="PTHR20859">
    <property type="entry name" value="INTERFERON/INTERLEUKIN RECEPTOR"/>
    <property type="match status" value="1"/>
</dbReference>
<feature type="compositionally biased region" description="Acidic residues" evidence="1">
    <location>
        <begin position="167"/>
        <end position="180"/>
    </location>
</feature>
<dbReference type="Gene3D" id="2.60.40.10">
    <property type="entry name" value="Immunoglobulins"/>
    <property type="match status" value="1"/>
</dbReference>
<dbReference type="AlphaFoldDB" id="A0A7J8HZ85"/>
<keyword evidence="2" id="KW-0812">Transmembrane</keyword>
<evidence type="ECO:0000256" key="2">
    <source>
        <dbReference type="SAM" id="Phobius"/>
    </source>
</evidence>
<name>A0A7J8HZ85_MOLMO</name>
<dbReference type="InterPro" id="IPR013783">
    <property type="entry name" value="Ig-like_fold"/>
</dbReference>
<keyword evidence="5" id="KW-1185">Reference proteome</keyword>
<dbReference type="SUPFAM" id="SSF49265">
    <property type="entry name" value="Fibronectin type III"/>
    <property type="match status" value="1"/>
</dbReference>
<evidence type="ECO:0000313" key="4">
    <source>
        <dbReference type="EMBL" id="KAF6477686.1"/>
    </source>
</evidence>
<feature type="region of interest" description="Disordered" evidence="1">
    <location>
        <begin position="144"/>
        <end position="191"/>
    </location>
</feature>
<proteinExistence type="predicted"/>
<gene>
    <name evidence="4" type="ORF">HJG59_006627</name>
</gene>
<comment type="caution">
    <text evidence="4">The sequence shown here is derived from an EMBL/GenBank/DDBJ whole genome shotgun (WGS) entry which is preliminary data.</text>
</comment>
<organism evidence="4 5">
    <name type="scientific">Molossus molossus</name>
    <name type="common">Pallas' mastiff bat</name>
    <name type="synonym">Vespertilio molossus</name>
    <dbReference type="NCBI Taxonomy" id="27622"/>
    <lineage>
        <taxon>Eukaryota</taxon>
        <taxon>Metazoa</taxon>
        <taxon>Chordata</taxon>
        <taxon>Craniata</taxon>
        <taxon>Vertebrata</taxon>
        <taxon>Euteleostomi</taxon>
        <taxon>Mammalia</taxon>
        <taxon>Eutheria</taxon>
        <taxon>Laurasiatheria</taxon>
        <taxon>Chiroptera</taxon>
        <taxon>Yangochiroptera</taxon>
        <taxon>Molossidae</taxon>
        <taxon>Molossus</taxon>
    </lineage>
</organism>
<protein>
    <submittedName>
        <fullName evidence="4">Interferon alpha and beta receptor subunit 1</fullName>
    </submittedName>
</protein>
<accession>A0A7J8HZ85</accession>
<dbReference type="Proteomes" id="UP000550707">
    <property type="component" value="Unassembled WGS sequence"/>
</dbReference>
<feature type="compositionally biased region" description="Polar residues" evidence="1">
    <location>
        <begin position="153"/>
        <end position="164"/>
    </location>
</feature>
<feature type="transmembrane region" description="Helical" evidence="2">
    <location>
        <begin position="66"/>
        <end position="88"/>
    </location>
</feature>
<sequence length="191" mass="21099">MKRIGVVSQRKIEEKRTDFTIPSLKLLTVYCVRARALLEDGVWSRASGFSDPVCEKTRPGPAPRTWLVGGVIAAIAVPLVLCMVAALVKLTSYVFFPSSKPPSTIDEYFPEQPLKNLLLSTSEEQTEICFIIENTDTVFTEETGQIDQDHKTYSSQTSQDSGHYSNEDENSGSREDDDLGQPEPGAAPRAK</sequence>
<dbReference type="GO" id="GO:0005886">
    <property type="term" value="C:plasma membrane"/>
    <property type="evidence" value="ECO:0007669"/>
    <property type="project" value="TreeGrafter"/>
</dbReference>
<keyword evidence="4" id="KW-0675">Receptor</keyword>
<dbReference type="EMBL" id="JACASF010000005">
    <property type="protein sequence ID" value="KAF6477686.1"/>
    <property type="molecule type" value="Genomic_DNA"/>
</dbReference>
<dbReference type="InterPro" id="IPR036116">
    <property type="entry name" value="FN3_sf"/>
</dbReference>
<evidence type="ECO:0000256" key="1">
    <source>
        <dbReference type="SAM" id="MobiDB-lite"/>
    </source>
</evidence>
<reference evidence="4 5" key="1">
    <citation type="journal article" date="2020" name="Nature">
        <title>Six reference-quality genomes reveal evolution of bat adaptations.</title>
        <authorList>
            <person name="Jebb D."/>
            <person name="Huang Z."/>
            <person name="Pippel M."/>
            <person name="Hughes G.M."/>
            <person name="Lavrichenko K."/>
            <person name="Devanna P."/>
            <person name="Winkler S."/>
            <person name="Jermiin L.S."/>
            <person name="Skirmuntt E.C."/>
            <person name="Katzourakis A."/>
            <person name="Burkitt-Gray L."/>
            <person name="Ray D.A."/>
            <person name="Sullivan K.A.M."/>
            <person name="Roscito J.G."/>
            <person name="Kirilenko B.M."/>
            <person name="Davalos L.M."/>
            <person name="Corthals A.P."/>
            <person name="Power M.L."/>
            <person name="Jones G."/>
            <person name="Ransome R.D."/>
            <person name="Dechmann D.K.N."/>
            <person name="Locatelli A.G."/>
            <person name="Puechmaille S.J."/>
            <person name="Fedrigo O."/>
            <person name="Jarvis E.D."/>
            <person name="Hiller M."/>
            <person name="Vernes S.C."/>
            <person name="Myers E.W."/>
            <person name="Teeling E.C."/>
        </authorList>
    </citation>
    <scope>NUCLEOTIDE SEQUENCE [LARGE SCALE GENOMIC DNA]</scope>
    <source>
        <strain evidence="4">MMolMol1</strain>
        <tissue evidence="4">Muscle</tissue>
    </source>
</reference>
<dbReference type="InterPro" id="IPR015373">
    <property type="entry name" value="Interferon/interleukin_rcp_dom"/>
</dbReference>
<feature type="domain" description="Interferon/interleukin receptor" evidence="3">
    <location>
        <begin position="9"/>
        <end position="57"/>
    </location>
</feature>
<evidence type="ECO:0000313" key="5">
    <source>
        <dbReference type="Proteomes" id="UP000550707"/>
    </source>
</evidence>